<feature type="transmembrane region" description="Helical" evidence="6">
    <location>
        <begin position="46"/>
        <end position="70"/>
    </location>
</feature>
<dbReference type="Pfam" id="PF04138">
    <property type="entry name" value="GtrA_DPMS_TM"/>
    <property type="match status" value="1"/>
</dbReference>
<sequence length="219" mass="23748">MSKESYPMPELRSRDIVVVAILGEIVGLFAYAIIRAQQFALPVSGAILLLVLLVGVPIAAAVALFIAYTLGRKVHPMIFQFGKFAAVGFSNTAIDWGVFNLLLVPLGFTTSVYVPSKAASFAIATLNSFFWNRFWSFDRQGTAHIGSEAMKFYLFTAAGLGINVAVATFVKEIGPETRLWAGIAAPALATAISMIWNFSAYRFVVFRPSPSPFVPSPKS</sequence>
<evidence type="ECO:0000256" key="5">
    <source>
        <dbReference type="ARBA" id="ARBA00023136"/>
    </source>
</evidence>
<evidence type="ECO:0000256" key="4">
    <source>
        <dbReference type="ARBA" id="ARBA00022989"/>
    </source>
</evidence>
<dbReference type="Proteomes" id="UP000178690">
    <property type="component" value="Unassembled WGS sequence"/>
</dbReference>
<gene>
    <name evidence="8" type="ORF">A2682_00800</name>
</gene>
<dbReference type="EMBL" id="MHST01000012">
    <property type="protein sequence ID" value="OHA49193.1"/>
    <property type="molecule type" value="Genomic_DNA"/>
</dbReference>
<evidence type="ECO:0000259" key="7">
    <source>
        <dbReference type="Pfam" id="PF04138"/>
    </source>
</evidence>
<name>A0A1G2PLN9_TERXR</name>
<accession>A0A1G2PLN9</accession>
<feature type="transmembrane region" description="Helical" evidence="6">
    <location>
        <begin position="179"/>
        <end position="198"/>
    </location>
</feature>
<dbReference type="InterPro" id="IPR051401">
    <property type="entry name" value="GtrA_CellWall_Glycosyl"/>
</dbReference>
<feature type="transmembrane region" description="Helical" evidence="6">
    <location>
        <begin position="112"/>
        <end position="131"/>
    </location>
</feature>
<dbReference type="PANTHER" id="PTHR38459:SF1">
    <property type="entry name" value="PROPHAGE BACTOPRENOL-LINKED GLUCOSE TRANSLOCASE HOMOLOG"/>
    <property type="match status" value="1"/>
</dbReference>
<keyword evidence="4 6" id="KW-1133">Transmembrane helix</keyword>
<reference evidence="8 9" key="1">
    <citation type="journal article" date="2016" name="Nat. Commun.">
        <title>Thousands of microbial genomes shed light on interconnected biogeochemical processes in an aquifer system.</title>
        <authorList>
            <person name="Anantharaman K."/>
            <person name="Brown C.T."/>
            <person name="Hug L.A."/>
            <person name="Sharon I."/>
            <person name="Castelle C.J."/>
            <person name="Probst A.J."/>
            <person name="Thomas B.C."/>
            <person name="Singh A."/>
            <person name="Wilkins M.J."/>
            <person name="Karaoz U."/>
            <person name="Brodie E.L."/>
            <person name="Williams K.H."/>
            <person name="Hubbard S.S."/>
            <person name="Banfield J.F."/>
        </authorList>
    </citation>
    <scope>NUCLEOTIDE SEQUENCE [LARGE SCALE GENOMIC DNA]</scope>
    <source>
        <strain evidence="9">RIFCSPHIGHO2_01_FULL_58_15</strain>
    </source>
</reference>
<feature type="transmembrane region" description="Helical" evidence="6">
    <location>
        <begin position="152"/>
        <end position="173"/>
    </location>
</feature>
<dbReference type="STRING" id="1802363.A2682_00800"/>
<evidence type="ECO:0000313" key="8">
    <source>
        <dbReference type="EMBL" id="OHA49193.1"/>
    </source>
</evidence>
<evidence type="ECO:0000256" key="2">
    <source>
        <dbReference type="ARBA" id="ARBA00009399"/>
    </source>
</evidence>
<proteinExistence type="inferred from homology"/>
<dbReference type="GO" id="GO:0005886">
    <property type="term" value="C:plasma membrane"/>
    <property type="evidence" value="ECO:0007669"/>
    <property type="project" value="TreeGrafter"/>
</dbReference>
<keyword evidence="3 6" id="KW-0812">Transmembrane</keyword>
<evidence type="ECO:0000256" key="3">
    <source>
        <dbReference type="ARBA" id="ARBA00022692"/>
    </source>
</evidence>
<feature type="transmembrane region" description="Helical" evidence="6">
    <location>
        <begin position="16"/>
        <end position="34"/>
    </location>
</feature>
<comment type="subcellular location">
    <subcellularLocation>
        <location evidence="1">Membrane</location>
        <topology evidence="1">Multi-pass membrane protein</topology>
    </subcellularLocation>
</comment>
<dbReference type="AlphaFoldDB" id="A0A1G2PLN9"/>
<keyword evidence="5 6" id="KW-0472">Membrane</keyword>
<organism evidence="8 9">
    <name type="scientific">Terrybacteria sp. (strain RIFCSPHIGHO2_01_FULL_58_15)</name>
    <dbReference type="NCBI Taxonomy" id="1802363"/>
    <lineage>
        <taxon>Bacteria</taxon>
        <taxon>Candidatus Terryibacteriota</taxon>
    </lineage>
</organism>
<dbReference type="PANTHER" id="PTHR38459">
    <property type="entry name" value="PROPHAGE BACTOPRENOL-LINKED GLUCOSE TRANSLOCASE HOMOLOG"/>
    <property type="match status" value="1"/>
</dbReference>
<comment type="caution">
    <text evidence="8">The sequence shown here is derived from an EMBL/GenBank/DDBJ whole genome shotgun (WGS) entry which is preliminary data.</text>
</comment>
<evidence type="ECO:0000313" key="9">
    <source>
        <dbReference type="Proteomes" id="UP000178690"/>
    </source>
</evidence>
<comment type="similarity">
    <text evidence="2">Belongs to the GtrA family.</text>
</comment>
<dbReference type="GO" id="GO:0000271">
    <property type="term" value="P:polysaccharide biosynthetic process"/>
    <property type="evidence" value="ECO:0007669"/>
    <property type="project" value="InterPro"/>
</dbReference>
<protein>
    <recommendedName>
        <fullName evidence="7">GtrA/DPMS transmembrane domain-containing protein</fullName>
    </recommendedName>
</protein>
<evidence type="ECO:0000256" key="6">
    <source>
        <dbReference type="SAM" id="Phobius"/>
    </source>
</evidence>
<feature type="domain" description="GtrA/DPMS transmembrane" evidence="7">
    <location>
        <begin position="83"/>
        <end position="206"/>
    </location>
</feature>
<evidence type="ECO:0000256" key="1">
    <source>
        <dbReference type="ARBA" id="ARBA00004141"/>
    </source>
</evidence>
<dbReference type="InterPro" id="IPR007267">
    <property type="entry name" value="GtrA_DPMS_TM"/>
</dbReference>